<dbReference type="InterPro" id="IPR007329">
    <property type="entry name" value="FMN-bd"/>
</dbReference>
<dbReference type="Pfam" id="PF12801">
    <property type="entry name" value="Fer4_5"/>
    <property type="match status" value="2"/>
</dbReference>
<dbReference type="GO" id="GO:0010181">
    <property type="term" value="F:FMN binding"/>
    <property type="evidence" value="ECO:0007669"/>
    <property type="project" value="InterPro"/>
</dbReference>
<evidence type="ECO:0000259" key="2">
    <source>
        <dbReference type="SMART" id="SM00900"/>
    </source>
</evidence>
<dbReference type="Pfam" id="PF04205">
    <property type="entry name" value="FMN_bind"/>
    <property type="match status" value="1"/>
</dbReference>
<sequence length="360" mass="40200">MKYVKWQQVCSLITCFLIMLAVAINRDQQFFGKTLLKSGSDSQTDSTANYVGSDGMLIISTDELAKDVVGYGGNVPLKIYLKDGKVSKIEALKNAETPGFFRDVEQGVLPQWNGLTVDEALKKKVDGISGATLSSNAVIESVKRGLMYSQGIETVETPAESASIFSLKFVCTVLVILVGAIVPIFVRSPRYRMAQLLLNVVVLGFWSGSFISYSLLVNYISNGLNVWAAVIPVLLLIIAFVFPLFGKKSHYCNWVCPLGSLQEVVGKSVKYKFYIRPRYLKFLNYFRDGLWALLMLLMWAGVCFEWMDYELFTAFIFQQASTAVLVLAIVFLLLSCVVVRPYCRFVCPTGTLFRISQNTK</sequence>
<keyword evidence="1" id="KW-0812">Transmembrane</keyword>
<feature type="transmembrane region" description="Helical" evidence="1">
    <location>
        <begin position="165"/>
        <end position="186"/>
    </location>
</feature>
<dbReference type="EMBL" id="JACIER010000002">
    <property type="protein sequence ID" value="MBB4042706.1"/>
    <property type="molecule type" value="Genomic_DNA"/>
</dbReference>
<organism evidence="3 4">
    <name type="scientific">Bacteroides reticulotermitis</name>
    <dbReference type="NCBI Taxonomy" id="1133319"/>
    <lineage>
        <taxon>Bacteria</taxon>
        <taxon>Pseudomonadati</taxon>
        <taxon>Bacteroidota</taxon>
        <taxon>Bacteroidia</taxon>
        <taxon>Bacteroidales</taxon>
        <taxon>Bacteroidaceae</taxon>
        <taxon>Bacteroides</taxon>
    </lineage>
</organism>
<evidence type="ECO:0000256" key="1">
    <source>
        <dbReference type="SAM" id="Phobius"/>
    </source>
</evidence>
<proteinExistence type="predicted"/>
<feature type="transmembrane region" description="Helical" evidence="1">
    <location>
        <begin position="290"/>
        <end position="309"/>
    </location>
</feature>
<keyword evidence="4" id="KW-1185">Reference proteome</keyword>
<name>A0A840CTR7_9BACE</name>
<dbReference type="GO" id="GO:0016020">
    <property type="term" value="C:membrane"/>
    <property type="evidence" value="ECO:0007669"/>
    <property type="project" value="InterPro"/>
</dbReference>
<gene>
    <name evidence="3" type="ORF">GGR06_000471</name>
</gene>
<feature type="domain" description="FMN-binding" evidence="2">
    <location>
        <begin position="70"/>
        <end position="149"/>
    </location>
</feature>
<dbReference type="SMART" id="SM00900">
    <property type="entry name" value="FMN_bind"/>
    <property type="match status" value="1"/>
</dbReference>
<protein>
    <submittedName>
        <fullName evidence="3">Uncharacterized protein with FMN-binding domain</fullName>
    </submittedName>
</protein>
<comment type="caution">
    <text evidence="3">The sequence shown here is derived from an EMBL/GenBank/DDBJ whole genome shotgun (WGS) entry which is preliminary data.</text>
</comment>
<dbReference type="Proteomes" id="UP000560658">
    <property type="component" value="Unassembled WGS sequence"/>
</dbReference>
<keyword evidence="1" id="KW-0472">Membrane</keyword>
<accession>A0A840CTR7</accession>
<dbReference type="InterPro" id="IPR017896">
    <property type="entry name" value="4Fe4S_Fe-S-bd"/>
</dbReference>
<dbReference type="AlphaFoldDB" id="A0A840CTR7"/>
<feature type="transmembrane region" description="Helical" evidence="1">
    <location>
        <begin position="198"/>
        <end position="220"/>
    </location>
</feature>
<evidence type="ECO:0000313" key="3">
    <source>
        <dbReference type="EMBL" id="MBB4042706.1"/>
    </source>
</evidence>
<feature type="transmembrane region" description="Helical" evidence="1">
    <location>
        <begin position="226"/>
        <end position="245"/>
    </location>
</feature>
<reference evidence="3" key="1">
    <citation type="submission" date="2020-08" db="EMBL/GenBank/DDBJ databases">
        <title>Genomic Encyclopedia of Type Strains, Phase IV (KMG-IV): sequencing the most valuable type-strain genomes for metagenomic binning, comparative biology and taxonomic classification.</title>
        <authorList>
            <person name="Goeker M."/>
        </authorList>
    </citation>
    <scope>NUCLEOTIDE SEQUENCE [LARGE SCALE GENOMIC DNA]</scope>
    <source>
        <strain evidence="3">DSM 105720</strain>
    </source>
</reference>
<feature type="transmembrane region" description="Helical" evidence="1">
    <location>
        <begin position="315"/>
        <end position="339"/>
    </location>
</feature>
<keyword evidence="1" id="KW-1133">Transmembrane helix</keyword>
<dbReference type="RefSeq" id="WP_183207664.1">
    <property type="nucleotide sequence ID" value="NZ_JACIER010000002.1"/>
</dbReference>
<evidence type="ECO:0000313" key="4">
    <source>
        <dbReference type="Proteomes" id="UP000560658"/>
    </source>
</evidence>